<comment type="caution">
    <text evidence="2">The sequence shown here is derived from an EMBL/GenBank/DDBJ whole genome shotgun (WGS) entry which is preliminary data.</text>
</comment>
<feature type="compositionally biased region" description="Polar residues" evidence="1">
    <location>
        <begin position="1"/>
        <end position="23"/>
    </location>
</feature>
<dbReference type="Proteomes" id="UP001500368">
    <property type="component" value="Unassembled WGS sequence"/>
</dbReference>
<proteinExistence type="predicted"/>
<gene>
    <name evidence="2" type="ORF">GCM10025790_22670</name>
</gene>
<keyword evidence="3" id="KW-1185">Reference proteome</keyword>
<dbReference type="EMBL" id="BAABLW010000007">
    <property type="protein sequence ID" value="GAA4924866.1"/>
    <property type="molecule type" value="Genomic_DNA"/>
</dbReference>
<reference evidence="3" key="1">
    <citation type="journal article" date="2019" name="Int. J. Syst. Evol. Microbiol.">
        <title>The Global Catalogue of Microorganisms (GCM) 10K type strain sequencing project: providing services to taxonomists for standard genome sequencing and annotation.</title>
        <authorList>
            <consortium name="The Broad Institute Genomics Platform"/>
            <consortium name="The Broad Institute Genome Sequencing Center for Infectious Disease"/>
            <person name="Wu L."/>
            <person name="Ma J."/>
        </authorList>
    </citation>
    <scope>NUCLEOTIDE SEQUENCE [LARGE SCALE GENOMIC DNA]</scope>
    <source>
        <strain evidence="3">JCM 19129</strain>
    </source>
</reference>
<evidence type="ECO:0000313" key="3">
    <source>
        <dbReference type="Proteomes" id="UP001500368"/>
    </source>
</evidence>
<evidence type="ECO:0000256" key="1">
    <source>
        <dbReference type="SAM" id="MobiDB-lite"/>
    </source>
</evidence>
<organism evidence="2 3">
    <name type="scientific">Nesterenkonia rhizosphaerae</name>
    <dbReference type="NCBI Taxonomy" id="1348272"/>
    <lineage>
        <taxon>Bacteria</taxon>
        <taxon>Bacillati</taxon>
        <taxon>Actinomycetota</taxon>
        <taxon>Actinomycetes</taxon>
        <taxon>Micrococcales</taxon>
        <taxon>Micrococcaceae</taxon>
        <taxon>Nesterenkonia</taxon>
    </lineage>
</organism>
<dbReference type="RefSeq" id="WP_345478117.1">
    <property type="nucleotide sequence ID" value="NZ_BAABLW010000007.1"/>
</dbReference>
<evidence type="ECO:0000313" key="2">
    <source>
        <dbReference type="EMBL" id="GAA4924866.1"/>
    </source>
</evidence>
<accession>A0ABP9G0G5</accession>
<feature type="region of interest" description="Disordered" evidence="1">
    <location>
        <begin position="1"/>
        <end position="27"/>
    </location>
</feature>
<protein>
    <submittedName>
        <fullName evidence="2">Uncharacterized protein</fullName>
    </submittedName>
</protein>
<sequence>MNAQTPGQQVTALVTRPSWATQDDTADRRPFADLEIATLNPDPRYLPEHYLMPGESRLLVIELAPDLALVAGSHAGSTGPSTYQHSVKPNIAATAIMHSHAPGCREITLHGDVVFVGGYQDQMISINPGLADGLVAWLNTSEAEENTAAGIGAHRH</sequence>
<name>A0ABP9G0G5_9MICC</name>